<dbReference type="AlphaFoldDB" id="A0A4C1SB72"/>
<accession>A0A4C1SB72</accession>
<evidence type="ECO:0000313" key="2">
    <source>
        <dbReference type="Proteomes" id="UP000299102"/>
    </source>
</evidence>
<organism evidence="1 2">
    <name type="scientific">Eumeta variegata</name>
    <name type="common">Bagworm moth</name>
    <name type="synonym">Eumeta japonica</name>
    <dbReference type="NCBI Taxonomy" id="151549"/>
    <lineage>
        <taxon>Eukaryota</taxon>
        <taxon>Metazoa</taxon>
        <taxon>Ecdysozoa</taxon>
        <taxon>Arthropoda</taxon>
        <taxon>Hexapoda</taxon>
        <taxon>Insecta</taxon>
        <taxon>Pterygota</taxon>
        <taxon>Neoptera</taxon>
        <taxon>Endopterygota</taxon>
        <taxon>Lepidoptera</taxon>
        <taxon>Glossata</taxon>
        <taxon>Ditrysia</taxon>
        <taxon>Tineoidea</taxon>
        <taxon>Psychidae</taxon>
        <taxon>Oiketicinae</taxon>
        <taxon>Eumeta</taxon>
    </lineage>
</organism>
<evidence type="ECO:0000313" key="1">
    <source>
        <dbReference type="EMBL" id="GBO99354.1"/>
    </source>
</evidence>
<name>A0A4C1SB72_EUMVA</name>
<dbReference type="EMBL" id="BGZK01000002">
    <property type="protein sequence ID" value="GBO99354.1"/>
    <property type="molecule type" value="Genomic_DNA"/>
</dbReference>
<proteinExistence type="predicted"/>
<keyword evidence="2" id="KW-1185">Reference proteome</keyword>
<comment type="caution">
    <text evidence="1">The sequence shown here is derived from an EMBL/GenBank/DDBJ whole genome shotgun (WGS) entry which is preliminary data.</text>
</comment>
<dbReference type="Proteomes" id="UP000299102">
    <property type="component" value="Unassembled WGS sequence"/>
</dbReference>
<gene>
    <name evidence="1" type="ORF">EVAR_587_1</name>
</gene>
<reference evidence="1 2" key="1">
    <citation type="journal article" date="2019" name="Commun. Biol.">
        <title>The bagworm genome reveals a unique fibroin gene that provides high tensile strength.</title>
        <authorList>
            <person name="Kono N."/>
            <person name="Nakamura H."/>
            <person name="Ohtoshi R."/>
            <person name="Tomita M."/>
            <person name="Numata K."/>
            <person name="Arakawa K."/>
        </authorList>
    </citation>
    <scope>NUCLEOTIDE SEQUENCE [LARGE SCALE GENOMIC DNA]</scope>
</reference>
<protein>
    <submittedName>
        <fullName evidence="1">Uncharacterized protein</fullName>
    </submittedName>
</protein>
<sequence length="165" mass="18877">MDADDRVETCLVLKIADRVIAPRPARRCPAKNISLRGCVARGRESYGASRARSARRRQCGGAIRLQYYVSRSRILTWRRQGQRQEAAANRRFMRSASWRVPSWRVTASARPEPHRQRCRALDTSLPMYSASPPSPPTRTVYRFSDSIADDAVRQKYLTTNIIVLK</sequence>